<keyword evidence="2" id="KW-1185">Reference proteome</keyword>
<sequence length="79" mass="9096">MSDLERYQDSSQGRRSIRQATGLYDDFGNLKSALIDYYHDYADPVDYAAARAAEREYRKNLARRISVAITQMEMVCPPT</sequence>
<organism evidence="1 2">
    <name type="scientific">Pseudomonas asturiensis</name>
    <dbReference type="NCBI Taxonomy" id="1190415"/>
    <lineage>
        <taxon>Bacteria</taxon>
        <taxon>Pseudomonadati</taxon>
        <taxon>Pseudomonadota</taxon>
        <taxon>Gammaproteobacteria</taxon>
        <taxon>Pseudomonadales</taxon>
        <taxon>Pseudomonadaceae</taxon>
        <taxon>Pseudomonas</taxon>
    </lineage>
</organism>
<dbReference type="EMBL" id="CP047265">
    <property type="protein sequence ID" value="QHF03296.1"/>
    <property type="molecule type" value="Genomic_DNA"/>
</dbReference>
<accession>A0ABX6HCJ3</accession>
<reference evidence="1 2" key="1">
    <citation type="journal article" date="2014" name="Genome Announc.">
        <title>Draft Genome Sequences of a Phylogenetically Diverse Suite of Pseudomonas syringae Strains from Multiple Source Populations.</title>
        <authorList>
            <person name="Baltrus D.A."/>
            <person name="Yourstone S."/>
            <person name="Lind A."/>
            <person name="Guilbaud C."/>
            <person name="Sands D.C."/>
            <person name="Jones C.D."/>
            <person name="Morris C.E."/>
            <person name="Dangl J.L."/>
        </authorList>
    </citation>
    <scope>NUCLEOTIDE SEQUENCE [LARGE SCALE GENOMIC DNA]</scope>
    <source>
        <strain evidence="1 2">CC1524</strain>
    </source>
</reference>
<evidence type="ECO:0000313" key="1">
    <source>
        <dbReference type="EMBL" id="QHF03296.1"/>
    </source>
</evidence>
<name>A0ABX6HCJ3_9PSED</name>
<gene>
    <name evidence="1" type="ORF">N015_13125</name>
</gene>
<proteinExistence type="predicted"/>
<dbReference type="RefSeq" id="WP_032622539.1">
    <property type="nucleotide sequence ID" value="NZ_CP047265.1"/>
</dbReference>
<dbReference type="Proteomes" id="UP000464644">
    <property type="component" value="Chromosome"/>
</dbReference>
<evidence type="ECO:0000313" key="2">
    <source>
        <dbReference type="Proteomes" id="UP000464644"/>
    </source>
</evidence>
<protein>
    <submittedName>
        <fullName evidence="1">Uncharacterized protein</fullName>
    </submittedName>
</protein>